<dbReference type="OrthoDB" id="3258760at2"/>
<keyword evidence="1" id="KW-0812">Transmembrane</keyword>
<dbReference type="InterPro" id="IPR003675">
    <property type="entry name" value="Rce1/LyrA-like_dom"/>
</dbReference>
<feature type="transmembrane region" description="Helical" evidence="1">
    <location>
        <begin position="12"/>
        <end position="31"/>
    </location>
</feature>
<accession>A0A3S4RH05</accession>
<keyword evidence="4" id="KW-1185">Reference proteome</keyword>
<evidence type="ECO:0000313" key="4">
    <source>
        <dbReference type="Proteomes" id="UP000266895"/>
    </source>
</evidence>
<keyword evidence="3" id="KW-0645">Protease</keyword>
<feature type="domain" description="CAAX prenyl protease 2/Lysostaphin resistance protein A-like" evidence="2">
    <location>
        <begin position="111"/>
        <end position="209"/>
    </location>
</feature>
<evidence type="ECO:0000313" key="3">
    <source>
        <dbReference type="EMBL" id="VEG29851.1"/>
    </source>
</evidence>
<dbReference type="GO" id="GO:0004175">
    <property type="term" value="F:endopeptidase activity"/>
    <property type="evidence" value="ECO:0007669"/>
    <property type="project" value="UniProtKB-ARBA"/>
</dbReference>
<dbReference type="Pfam" id="PF02517">
    <property type="entry name" value="Rce1-like"/>
    <property type="match status" value="1"/>
</dbReference>
<gene>
    <name evidence="3" type="ORF">NCTC11636_02320</name>
</gene>
<dbReference type="GO" id="GO:0080120">
    <property type="term" value="P:CAAX-box protein maturation"/>
    <property type="evidence" value="ECO:0007669"/>
    <property type="project" value="UniProtKB-ARBA"/>
</dbReference>
<feature type="transmembrane region" description="Helical" evidence="1">
    <location>
        <begin position="65"/>
        <end position="86"/>
    </location>
</feature>
<keyword evidence="1" id="KW-1133">Transmembrane helix</keyword>
<name>A0A3S4RH05_9ACTO</name>
<protein>
    <submittedName>
        <fullName evidence="3">CAAX amino terminal protease self- immunity</fullName>
    </submittedName>
</protein>
<sequence length="262" mass="26768">MTAPTATDRALWPVVLVLSAVLGAAIALAALGGPWQVIWLAHPAALAYWRWGLRRPVRELLASEGRWTGWTLVAAGALVPAIAALVGHGTSPEALGRALEQAGPAGVGRAALLAVLVGCCMNAVPEELTFRGVLLGDLRVRGGAVLAVTITAAAFTAMHVPTWMSSGVSGTTWLFQVADKLALGLLAGWSVVRLHSIGFALGAHLGGNLVGVFLDSVVPPQGWSGLTVPNVVVLVAQTTVTAALVARLGRDPVLASVGVNGS</sequence>
<organism evidence="3 4">
    <name type="scientific">Actinomyces howellii</name>
    <dbReference type="NCBI Taxonomy" id="52771"/>
    <lineage>
        <taxon>Bacteria</taxon>
        <taxon>Bacillati</taxon>
        <taxon>Actinomycetota</taxon>
        <taxon>Actinomycetes</taxon>
        <taxon>Actinomycetales</taxon>
        <taxon>Actinomycetaceae</taxon>
        <taxon>Actinomyces</taxon>
    </lineage>
</organism>
<dbReference type="Proteomes" id="UP000266895">
    <property type="component" value="Chromosome"/>
</dbReference>
<reference evidence="3 4" key="1">
    <citation type="submission" date="2018-12" db="EMBL/GenBank/DDBJ databases">
        <authorList>
            <consortium name="Pathogen Informatics"/>
        </authorList>
    </citation>
    <scope>NUCLEOTIDE SEQUENCE [LARGE SCALE GENOMIC DNA]</scope>
    <source>
        <strain evidence="3 4">NCTC11636</strain>
    </source>
</reference>
<evidence type="ECO:0000259" key="2">
    <source>
        <dbReference type="Pfam" id="PF02517"/>
    </source>
</evidence>
<keyword evidence="3" id="KW-0378">Hydrolase</keyword>
<dbReference type="KEGG" id="ahw:NCTC11636_02320"/>
<dbReference type="AlphaFoldDB" id="A0A3S4RH05"/>
<proteinExistence type="predicted"/>
<feature type="transmembrane region" description="Helical" evidence="1">
    <location>
        <begin position="144"/>
        <end position="161"/>
    </location>
</feature>
<keyword evidence="1" id="KW-0472">Membrane</keyword>
<evidence type="ECO:0000256" key="1">
    <source>
        <dbReference type="SAM" id="Phobius"/>
    </source>
</evidence>
<dbReference type="RefSeq" id="WP_126383276.1">
    <property type="nucleotide sequence ID" value="NZ_LR134350.1"/>
</dbReference>
<dbReference type="EMBL" id="LR134350">
    <property type="protein sequence ID" value="VEG29851.1"/>
    <property type="molecule type" value="Genomic_DNA"/>
</dbReference>
<dbReference type="GO" id="GO:0006508">
    <property type="term" value="P:proteolysis"/>
    <property type="evidence" value="ECO:0007669"/>
    <property type="project" value="UniProtKB-KW"/>
</dbReference>
<feature type="transmembrane region" description="Helical" evidence="1">
    <location>
        <begin position="226"/>
        <end position="246"/>
    </location>
</feature>
<feature type="transmembrane region" description="Helical" evidence="1">
    <location>
        <begin position="106"/>
        <end position="124"/>
    </location>
</feature>
<feature type="transmembrane region" description="Helical" evidence="1">
    <location>
        <begin position="173"/>
        <end position="192"/>
    </location>
</feature>